<feature type="chain" id="PRO_5013290784" description="DUF2884 family protein" evidence="1">
    <location>
        <begin position="20"/>
        <end position="222"/>
    </location>
</feature>
<dbReference type="Proteomes" id="UP000242857">
    <property type="component" value="Unassembled WGS sequence"/>
</dbReference>
<evidence type="ECO:0000313" key="2">
    <source>
        <dbReference type="EMBL" id="SHE41069.1"/>
    </source>
</evidence>
<protein>
    <recommendedName>
        <fullName evidence="4">DUF2884 family protein</fullName>
    </recommendedName>
</protein>
<proteinExistence type="predicted"/>
<evidence type="ECO:0000256" key="1">
    <source>
        <dbReference type="SAM" id="SignalP"/>
    </source>
</evidence>
<dbReference type="RefSeq" id="WP_072754951.1">
    <property type="nucleotide sequence ID" value="NZ_FQUK01000004.1"/>
</dbReference>
<sequence length="222" mass="23507">MIRLPHILLLTALPLAACSQPTPPPSAAAPTNAPRGLIAEQVDKALTQARKELRERNLSLNSELHIGDHTTARHAEARSLPKAEITPQGDLLIEGTPVPITPAQRQQLLDYRTQMIALAEAGMEIGLQGAEIAGDALKGALGAALGGEQAQQAFERRMEAKGQALETQARALCARLPALQARQQALAAALPAFRPYARITQADIDDCLSKQNGKSGAAVLSD</sequence>
<dbReference type="AlphaFoldDB" id="A0A1M4T9A1"/>
<dbReference type="EMBL" id="FQUK01000004">
    <property type="protein sequence ID" value="SHE41069.1"/>
    <property type="molecule type" value="Genomic_DNA"/>
</dbReference>
<feature type="signal peptide" evidence="1">
    <location>
        <begin position="1"/>
        <end position="19"/>
    </location>
</feature>
<reference evidence="3" key="1">
    <citation type="submission" date="2016-11" db="EMBL/GenBank/DDBJ databases">
        <authorList>
            <person name="Varghese N."/>
            <person name="Submissions S."/>
        </authorList>
    </citation>
    <scope>NUCLEOTIDE SEQUENCE [LARGE SCALE GENOMIC DNA]</scope>
    <source>
        <strain evidence="3">DSM 14834</strain>
    </source>
</reference>
<evidence type="ECO:0000313" key="3">
    <source>
        <dbReference type="Proteomes" id="UP000242857"/>
    </source>
</evidence>
<keyword evidence="1" id="KW-0732">Signal</keyword>
<dbReference type="STRING" id="213588.SAMN02745204_00393"/>
<name>A0A1M4T9A1_9GAMM</name>
<accession>A0A1M4T9A1</accession>
<dbReference type="OrthoDB" id="6057407at2"/>
<keyword evidence="3" id="KW-1185">Reference proteome</keyword>
<gene>
    <name evidence="2" type="ORF">SAMN02745204_00393</name>
</gene>
<organism evidence="2 3">
    <name type="scientific">Thermomonas hydrothermalis</name>
    <dbReference type="NCBI Taxonomy" id="213588"/>
    <lineage>
        <taxon>Bacteria</taxon>
        <taxon>Pseudomonadati</taxon>
        <taxon>Pseudomonadota</taxon>
        <taxon>Gammaproteobacteria</taxon>
        <taxon>Lysobacterales</taxon>
        <taxon>Lysobacteraceae</taxon>
        <taxon>Thermomonas</taxon>
    </lineage>
</organism>
<evidence type="ECO:0008006" key="4">
    <source>
        <dbReference type="Google" id="ProtNLM"/>
    </source>
</evidence>